<evidence type="ECO:0000313" key="3">
    <source>
        <dbReference type="EMBL" id="TKW53674.1"/>
    </source>
</evidence>
<comment type="caution">
    <text evidence="3">The sequence shown here is derived from an EMBL/GenBank/DDBJ whole genome shotgun (WGS) entry which is preliminary data.</text>
</comment>
<evidence type="ECO:0000313" key="4">
    <source>
        <dbReference type="Proteomes" id="UP000310108"/>
    </source>
</evidence>
<reference evidence="3 4" key="1">
    <citation type="journal article" date="2019" name="PLoS ONE">
        <title>Comparative genome analysis indicates high evolutionary potential of pathogenicity genes in Colletotrichum tanaceti.</title>
        <authorList>
            <person name="Lelwala R.V."/>
            <person name="Korhonen P.K."/>
            <person name="Young N.D."/>
            <person name="Scott J.B."/>
            <person name="Ades P.A."/>
            <person name="Gasser R.B."/>
            <person name="Taylor P.W.J."/>
        </authorList>
    </citation>
    <scope>NUCLEOTIDE SEQUENCE [LARGE SCALE GENOMIC DNA]</scope>
    <source>
        <strain evidence="3">BRIP57314</strain>
    </source>
</reference>
<proteinExistence type="predicted"/>
<evidence type="ECO:0000256" key="1">
    <source>
        <dbReference type="SAM" id="MobiDB-lite"/>
    </source>
</evidence>
<feature type="transmembrane region" description="Helical" evidence="2">
    <location>
        <begin position="54"/>
        <end position="78"/>
    </location>
</feature>
<keyword evidence="4" id="KW-1185">Reference proteome</keyword>
<accession>A0A4U6XDY5</accession>
<gene>
    <name evidence="3" type="ORF">CTA1_5499</name>
</gene>
<dbReference type="OrthoDB" id="5352400at2759"/>
<feature type="region of interest" description="Disordered" evidence="1">
    <location>
        <begin position="305"/>
        <end position="344"/>
    </location>
</feature>
<feature type="compositionally biased region" description="Polar residues" evidence="1">
    <location>
        <begin position="322"/>
        <end position="338"/>
    </location>
</feature>
<sequence>MYCVFVDYNIPTPTRRRTPWRLRLRCLDGPDSHTTTDGDHDYNRWLYINDRAGCVAGLLCLETIIVVVTALVLFLVLFDVAYPDRLCSPLWRNGGEEGWCSNPRLRMLTTSNTATEVLGATVFFARLAIAALQYEARWTCHVPRLNDALLAFLWARSAATQNEADFADPLHLSEKPWIAKWEILKQDVDVARIVGALEWSRCELGKRAGMKSVRKMDSMLDQLAEDAKKWVATYKDEVEEEDWSLGHEISSMLHRSTVSQHIKQNYKRYRHSIGPSPITAFDDDDDDEVNSVSIKSAINCESPPNDYSFSRVHERERKKGTRPSSCNHSCSIRTTNGPTHHPLT</sequence>
<evidence type="ECO:0000256" key="2">
    <source>
        <dbReference type="SAM" id="Phobius"/>
    </source>
</evidence>
<organism evidence="3 4">
    <name type="scientific">Colletotrichum tanaceti</name>
    <dbReference type="NCBI Taxonomy" id="1306861"/>
    <lineage>
        <taxon>Eukaryota</taxon>
        <taxon>Fungi</taxon>
        <taxon>Dikarya</taxon>
        <taxon>Ascomycota</taxon>
        <taxon>Pezizomycotina</taxon>
        <taxon>Sordariomycetes</taxon>
        <taxon>Hypocreomycetidae</taxon>
        <taxon>Glomerellales</taxon>
        <taxon>Glomerellaceae</taxon>
        <taxon>Colletotrichum</taxon>
        <taxon>Colletotrichum destructivum species complex</taxon>
    </lineage>
</organism>
<dbReference type="Proteomes" id="UP000310108">
    <property type="component" value="Unassembled WGS sequence"/>
</dbReference>
<keyword evidence="2" id="KW-1133">Transmembrane helix</keyword>
<keyword evidence="2" id="KW-0812">Transmembrane</keyword>
<name>A0A4U6XDY5_9PEZI</name>
<dbReference type="AlphaFoldDB" id="A0A4U6XDY5"/>
<protein>
    <submittedName>
        <fullName evidence="3">Uncharacterized protein</fullName>
    </submittedName>
</protein>
<dbReference type="EMBL" id="PJEX01000173">
    <property type="protein sequence ID" value="TKW53674.1"/>
    <property type="molecule type" value="Genomic_DNA"/>
</dbReference>
<keyword evidence="2" id="KW-0472">Membrane</keyword>